<dbReference type="Proteomes" id="UP000662814">
    <property type="component" value="Chromosome"/>
</dbReference>
<feature type="transmembrane region" description="Helical" evidence="1">
    <location>
        <begin position="172"/>
        <end position="192"/>
    </location>
</feature>
<sequence>MSLPEPSGSDRARTAGIRATSQAALGTARLGVGPGFAGAVIVVYSFVRFVANVAAYPHLPGNIGAWLLFIATLIAVTWHVRRTGYHLSGRAFWIASIPLACVAALDITAVWGHIDSGTFPSAACAIGGVLIGALSLRPIREIVTCTGVLALILITAILSSEHDRAVSLGAELVMFAVSIVPPLIGSLTMNAYRSLSRKALDRVMIQSTVTAPAFGPELMASERLASVDHEVEVIFEKVASGELELPLSPEVSEQAASLATELRSHLVSGRQNTWLQHAVIESGVLRGSLDLDDVNATAALLQPGQREGLLSSLWLLALSSEGTTLRTHVRIGEVYSVQRVSGPEQRCHIEILVDDIKRNRVEPASWAALRSVGDLVDTQTPQGMRFALECAIRVGQ</sequence>
<feature type="transmembrane region" description="Helical" evidence="1">
    <location>
        <begin position="63"/>
        <end position="80"/>
    </location>
</feature>
<feature type="transmembrane region" description="Helical" evidence="1">
    <location>
        <begin position="92"/>
        <end position="111"/>
    </location>
</feature>
<dbReference type="RefSeq" id="WP_166992353.1">
    <property type="nucleotide sequence ID" value="NZ_CP061169.1"/>
</dbReference>
<feature type="transmembrane region" description="Helical" evidence="1">
    <location>
        <begin position="30"/>
        <end position="51"/>
    </location>
</feature>
<feature type="transmembrane region" description="Helical" evidence="1">
    <location>
        <begin position="142"/>
        <end position="160"/>
    </location>
</feature>
<keyword evidence="1" id="KW-0812">Transmembrane</keyword>
<feature type="transmembrane region" description="Helical" evidence="1">
    <location>
        <begin position="117"/>
        <end position="135"/>
    </location>
</feature>
<name>A0ABX6YER6_9MICO</name>
<gene>
    <name evidence="2" type="ORF">HCR76_10500</name>
</gene>
<evidence type="ECO:0000313" key="3">
    <source>
        <dbReference type="Proteomes" id="UP000662814"/>
    </source>
</evidence>
<evidence type="ECO:0000313" key="2">
    <source>
        <dbReference type="EMBL" id="QPZ37281.1"/>
    </source>
</evidence>
<keyword evidence="3" id="KW-1185">Reference proteome</keyword>
<evidence type="ECO:0000256" key="1">
    <source>
        <dbReference type="SAM" id="Phobius"/>
    </source>
</evidence>
<proteinExistence type="predicted"/>
<organism evidence="2 3">
    <name type="scientific">Paramicrobacterium chengjingii</name>
    <dbReference type="NCBI Taxonomy" id="2769067"/>
    <lineage>
        <taxon>Bacteria</taxon>
        <taxon>Bacillati</taxon>
        <taxon>Actinomycetota</taxon>
        <taxon>Actinomycetes</taxon>
        <taxon>Micrococcales</taxon>
        <taxon>Microbacteriaceae</taxon>
        <taxon>Paramicrobacterium</taxon>
    </lineage>
</organism>
<accession>A0ABX6YER6</accession>
<dbReference type="EMBL" id="CP061169">
    <property type="protein sequence ID" value="QPZ37281.1"/>
    <property type="molecule type" value="Genomic_DNA"/>
</dbReference>
<reference evidence="2 3" key="1">
    <citation type="submission" date="2020-12" db="EMBL/GenBank/DDBJ databases">
        <title>Microbacterium sp. HY060.</title>
        <authorList>
            <person name="Zhou J."/>
        </authorList>
    </citation>
    <scope>NUCLEOTIDE SEQUENCE [LARGE SCALE GENOMIC DNA]</scope>
    <source>
        <strain evidence="2 3">HY60</strain>
    </source>
</reference>
<protein>
    <submittedName>
        <fullName evidence="2">Uncharacterized protein</fullName>
    </submittedName>
</protein>
<keyword evidence="1" id="KW-0472">Membrane</keyword>
<keyword evidence="1" id="KW-1133">Transmembrane helix</keyword>